<evidence type="ECO:0000256" key="7">
    <source>
        <dbReference type="ARBA" id="ARBA00023180"/>
    </source>
</evidence>
<dbReference type="GO" id="GO:0005576">
    <property type="term" value="C:extracellular region"/>
    <property type="evidence" value="ECO:0007669"/>
    <property type="project" value="UniProtKB-SubCell"/>
</dbReference>
<dbReference type="Proteomes" id="UP000004994">
    <property type="component" value="Chromosome 12"/>
</dbReference>
<comment type="similarity">
    <text evidence="2">Belongs to the peptidase S10 family.</text>
</comment>
<evidence type="ECO:0000256" key="3">
    <source>
        <dbReference type="ARBA" id="ARBA00022645"/>
    </source>
</evidence>
<keyword evidence="4" id="KW-0378">Hydrolase</keyword>
<dbReference type="InterPro" id="IPR029058">
    <property type="entry name" value="AB_hydrolase_fold"/>
</dbReference>
<keyword evidence="4" id="KW-0645">Protease</keyword>
<evidence type="ECO:0000256" key="2">
    <source>
        <dbReference type="ARBA" id="ARBA00009431"/>
    </source>
</evidence>
<reference evidence="8" key="2">
    <citation type="submission" date="2019-01" db="UniProtKB">
        <authorList>
            <consortium name="EnsemblPlants"/>
        </authorList>
    </citation>
    <scope>IDENTIFICATION</scope>
    <source>
        <strain evidence="8">cv. Heinz 1706</strain>
    </source>
</reference>
<dbReference type="SUPFAM" id="SSF53474">
    <property type="entry name" value="alpha/beta-Hydrolases"/>
    <property type="match status" value="3"/>
</dbReference>
<evidence type="ECO:0000313" key="8">
    <source>
        <dbReference type="EnsemblPlants" id="Solyc12g088280.2.1"/>
    </source>
</evidence>
<name>A0A3Q7JCJ0_SOLLC</name>
<dbReference type="FunFam" id="3.40.50.12670:FF:000002">
    <property type="entry name" value="Carboxypeptidase"/>
    <property type="match status" value="1"/>
</dbReference>
<dbReference type="InParanoid" id="A0A3Q7JCJ0"/>
<dbReference type="AlphaFoldDB" id="A0A3Q7JCJ0"/>
<keyword evidence="5" id="KW-0732">Signal</keyword>
<evidence type="ECO:0000256" key="1">
    <source>
        <dbReference type="ARBA" id="ARBA00004613"/>
    </source>
</evidence>
<evidence type="ECO:0000313" key="9">
    <source>
        <dbReference type="Proteomes" id="UP000004994"/>
    </source>
</evidence>
<dbReference type="GO" id="GO:0019748">
    <property type="term" value="P:secondary metabolic process"/>
    <property type="evidence" value="ECO:0000318"/>
    <property type="project" value="GO_Central"/>
</dbReference>
<evidence type="ECO:0000256" key="5">
    <source>
        <dbReference type="ARBA" id="ARBA00022729"/>
    </source>
</evidence>
<dbReference type="PANTHER" id="PTHR11802:SF504">
    <property type="entry name" value="SERINE CARBOXYPEPTIDASE-LIKE 13"/>
    <property type="match status" value="1"/>
</dbReference>
<reference evidence="8" key="1">
    <citation type="journal article" date="2012" name="Nature">
        <title>The tomato genome sequence provides insights into fleshy fruit evolution.</title>
        <authorList>
            <consortium name="Tomato Genome Consortium"/>
        </authorList>
    </citation>
    <scope>NUCLEOTIDE SEQUENCE [LARGE SCALE GENOMIC DNA]</scope>
    <source>
        <strain evidence="8">cv. Heinz 1706</strain>
    </source>
</reference>
<dbReference type="Gene3D" id="6.10.250.940">
    <property type="match status" value="1"/>
</dbReference>
<dbReference type="GO" id="GO:0016747">
    <property type="term" value="F:acyltransferase activity, transferring groups other than amino-acyl groups"/>
    <property type="evidence" value="ECO:0000318"/>
    <property type="project" value="GO_Central"/>
</dbReference>
<accession>A0A3Q7JCJ0</accession>
<dbReference type="Gene3D" id="3.40.50.11320">
    <property type="match status" value="1"/>
</dbReference>
<dbReference type="Pfam" id="PF00450">
    <property type="entry name" value="Peptidase_S10"/>
    <property type="match status" value="4"/>
</dbReference>
<protein>
    <submittedName>
        <fullName evidence="8">Uncharacterized protein</fullName>
    </submittedName>
</protein>
<keyword evidence="9" id="KW-1185">Reference proteome</keyword>
<sequence length="1009" mass="115961">MAFDTRRYIGIGKSEEVQLFYYFVKSESDPRKDPLVLWLTGGPGCSSFTGLAYEVGPLDFGQKAYNGSLPILISSPYSWTKFASILFLEQPVNTGFSYATTSEAYKCTDLQACDHVYEFLRKWLVNHPEFILNPFYVSGDSYSGITIPVIVQLISNATMYFMFENAGIEQGKEPLINLKGYSLGNPLTFSEESNYQVPYSHGMGLISNELYESLNEICKGEYLNIDPTNKQCVENFKMFKNLSNYWANDPRVQEALHVRKGTIRRTWARCRQSILSTSYTVTFMNSIPYHVNLSSKGYRSLIYSGDHDMVVPFQSTQAWIKYLNYSIIDDWRPWTVDGQLHKVFLESYDICNNKGKNFVHSIYIFIYLDSQTTGGGHTAPEYKRKESFHMFKRWIAQQPFVPQNSSIVEFLPGFDGPLPFYLQTGYIGVGKSEEVQLFYYFVKSESDPKKDPILLWLTGGPGPLEFGQKAYNGSLPILVSSPHSWTKFASILFLEQPVNTGFSHAITSEAYKCTDLQACDHWFVNHSEFISNPFYVSGDSYSGITIPIIVQLISNGIEAGKEPLINLKGYSLGNPITFFEESNYQIPYSHSMGLISNELYESLNEFCKGDYINIDPTNKQCIATYKLATYWMNDLRVQESLHVTKGTIRRTWTRCKRTIGYTSYKVTLKNSIPYHVNLSIKGYRSLIYSGDHDMVVPFQSTQAWIKYLNYSIIDDWRPWMVNGQVGGYTMSYSNHMTYATIKGGGHTAPEYKREESFHMFKRWITQQPLYIGVAKSEEVQLFYYFVKSEIRPEERSDLAMGSGRTRLLILHRIGVRSPLAFGQKAYNGSLPFLVSRPYSWTKGYSLGNPKTFPEENNYKIPFSRGMGLISDELYKSLKWTCKGEYQSTKSIRKLCSQNLKIFKEGTIKRTWARCRASIGDKSYAITFMNSIPYHANLSKKGYRSLIYSGDHEMVVPFQSTQAWIKYLNYSIIDDWRPWMVDEQGGGHTAPEDRPEESFYMFKRWISQQP</sequence>
<dbReference type="OMA" id="NDICCEP"/>
<dbReference type="FunFam" id="3.40.50.11320:FF:000002">
    <property type="entry name" value="Carboxypeptidase"/>
    <property type="match status" value="1"/>
</dbReference>
<dbReference type="InterPro" id="IPR001563">
    <property type="entry name" value="Peptidase_S10"/>
</dbReference>
<keyword evidence="7" id="KW-0325">Glycoprotein</keyword>
<dbReference type="Gene3D" id="3.40.50.1820">
    <property type="entry name" value="alpha/beta hydrolase"/>
    <property type="match status" value="3"/>
</dbReference>
<organism evidence="8">
    <name type="scientific">Solanum lycopersicum</name>
    <name type="common">Tomato</name>
    <name type="synonym">Lycopersicon esculentum</name>
    <dbReference type="NCBI Taxonomy" id="4081"/>
    <lineage>
        <taxon>Eukaryota</taxon>
        <taxon>Viridiplantae</taxon>
        <taxon>Streptophyta</taxon>
        <taxon>Embryophyta</taxon>
        <taxon>Tracheophyta</taxon>
        <taxon>Spermatophyta</taxon>
        <taxon>Magnoliopsida</taxon>
        <taxon>eudicotyledons</taxon>
        <taxon>Gunneridae</taxon>
        <taxon>Pentapetalae</taxon>
        <taxon>asterids</taxon>
        <taxon>lamiids</taxon>
        <taxon>Solanales</taxon>
        <taxon>Solanaceae</taxon>
        <taxon>Solanoideae</taxon>
        <taxon>Solaneae</taxon>
        <taxon>Solanum</taxon>
        <taxon>Solanum subgen. Lycopersicon</taxon>
    </lineage>
</organism>
<evidence type="ECO:0000256" key="4">
    <source>
        <dbReference type="ARBA" id="ARBA00022670"/>
    </source>
</evidence>
<comment type="subcellular location">
    <subcellularLocation>
        <location evidence="1">Secreted</location>
    </subcellularLocation>
</comment>
<proteinExistence type="inferred from homology"/>
<keyword evidence="3" id="KW-0121">Carboxypeptidase</keyword>
<dbReference type="PRINTS" id="PR00724">
    <property type="entry name" value="CRBOXYPTASEC"/>
</dbReference>
<dbReference type="GO" id="GO:0006508">
    <property type="term" value="P:proteolysis"/>
    <property type="evidence" value="ECO:0007669"/>
    <property type="project" value="UniProtKB-KW"/>
</dbReference>
<dbReference type="PaxDb" id="4081-Solyc12g088280.1.1"/>
<dbReference type="GO" id="GO:0004185">
    <property type="term" value="F:serine-type carboxypeptidase activity"/>
    <property type="evidence" value="ECO:0007669"/>
    <property type="project" value="InterPro"/>
</dbReference>
<dbReference type="EnsemblPlants" id="Solyc12g088280.2.1">
    <property type="protein sequence ID" value="Solyc12g088280.2.1"/>
    <property type="gene ID" value="Solyc12g088280.2"/>
</dbReference>
<evidence type="ECO:0000256" key="6">
    <source>
        <dbReference type="ARBA" id="ARBA00023157"/>
    </source>
</evidence>
<dbReference type="PANTHER" id="PTHR11802">
    <property type="entry name" value="SERINE PROTEASE FAMILY S10 SERINE CARBOXYPEPTIDASE"/>
    <property type="match status" value="1"/>
</dbReference>
<dbReference type="Gramene" id="Solyc12g088280.2.1">
    <property type="protein sequence ID" value="Solyc12g088280.2.1"/>
    <property type="gene ID" value="Solyc12g088280.2"/>
</dbReference>
<keyword evidence="6" id="KW-1015">Disulfide bond</keyword>